<dbReference type="InterPro" id="IPR051025">
    <property type="entry name" value="RhoGAP"/>
</dbReference>
<organism evidence="3 4">
    <name type="scientific">Phrynocephalus forsythii</name>
    <dbReference type="NCBI Taxonomy" id="171643"/>
    <lineage>
        <taxon>Eukaryota</taxon>
        <taxon>Metazoa</taxon>
        <taxon>Chordata</taxon>
        <taxon>Craniata</taxon>
        <taxon>Vertebrata</taxon>
        <taxon>Euteleostomi</taxon>
        <taxon>Lepidosauria</taxon>
        <taxon>Squamata</taxon>
        <taxon>Bifurcata</taxon>
        <taxon>Unidentata</taxon>
        <taxon>Episquamata</taxon>
        <taxon>Toxicofera</taxon>
        <taxon>Iguania</taxon>
        <taxon>Acrodonta</taxon>
        <taxon>Agamidae</taxon>
        <taxon>Agaminae</taxon>
        <taxon>Phrynocephalus</taxon>
    </lineage>
</organism>
<keyword evidence="1" id="KW-0343">GTPase activation</keyword>
<dbReference type="PANTHER" id="PTHR15228">
    <property type="entry name" value="SPERMATHECAL PHYSIOLOGY VARIANT"/>
    <property type="match status" value="1"/>
</dbReference>
<dbReference type="GO" id="GO:0005925">
    <property type="term" value="C:focal adhesion"/>
    <property type="evidence" value="ECO:0007669"/>
    <property type="project" value="TreeGrafter"/>
</dbReference>
<evidence type="ECO:0000256" key="1">
    <source>
        <dbReference type="ARBA" id="ARBA00022468"/>
    </source>
</evidence>
<feature type="coiled-coil region" evidence="2">
    <location>
        <begin position="90"/>
        <end position="173"/>
    </location>
</feature>
<dbReference type="PANTHER" id="PTHR15228:SF36">
    <property type="entry name" value="RHO GTPASE-ACTIVATING PROTEIN 24-LIKE ISOFORM X1"/>
    <property type="match status" value="1"/>
</dbReference>
<keyword evidence="2" id="KW-0175">Coiled coil</keyword>
<dbReference type="Proteomes" id="UP001142489">
    <property type="component" value="Unassembled WGS sequence"/>
</dbReference>
<dbReference type="SUPFAM" id="SSF75704">
    <property type="entry name" value="Mitotic arrest deficient-like 1, Mad1"/>
    <property type="match status" value="1"/>
</dbReference>
<protein>
    <submittedName>
        <fullName evidence="3">Uncharacterized protein</fullName>
    </submittedName>
</protein>
<reference evidence="3" key="1">
    <citation type="journal article" date="2023" name="DNA Res.">
        <title>Chromosome-level genome assembly of Phrynocephalus forsythii using third-generation DNA sequencing and Hi-C analysis.</title>
        <authorList>
            <person name="Qi Y."/>
            <person name="Zhao W."/>
            <person name="Zhao Y."/>
            <person name="Niu C."/>
            <person name="Cao S."/>
            <person name="Zhang Y."/>
        </authorList>
    </citation>
    <scope>NUCLEOTIDE SEQUENCE</scope>
    <source>
        <tissue evidence="3">Muscle</tissue>
    </source>
</reference>
<accession>A0A9Q0XKE8</accession>
<dbReference type="AlphaFoldDB" id="A0A9Q0XKE8"/>
<dbReference type="OrthoDB" id="10033734at2759"/>
<name>A0A9Q0XKE8_9SAUR</name>
<keyword evidence="4" id="KW-1185">Reference proteome</keyword>
<proteinExistence type="predicted"/>
<evidence type="ECO:0000313" key="3">
    <source>
        <dbReference type="EMBL" id="KAJ7316433.1"/>
    </source>
</evidence>
<dbReference type="GO" id="GO:0005096">
    <property type="term" value="F:GTPase activator activity"/>
    <property type="evidence" value="ECO:0007669"/>
    <property type="project" value="UniProtKB-KW"/>
</dbReference>
<dbReference type="GO" id="GO:0035021">
    <property type="term" value="P:negative regulation of Rac protein signal transduction"/>
    <property type="evidence" value="ECO:0007669"/>
    <property type="project" value="TreeGrafter"/>
</dbReference>
<dbReference type="EMBL" id="JAPFRF010000011">
    <property type="protein sequence ID" value="KAJ7316433.1"/>
    <property type="molecule type" value="Genomic_DNA"/>
</dbReference>
<evidence type="ECO:0000256" key="2">
    <source>
        <dbReference type="SAM" id="Coils"/>
    </source>
</evidence>
<dbReference type="GO" id="GO:0035313">
    <property type="term" value="P:wound healing, spreading of epidermal cells"/>
    <property type="evidence" value="ECO:0007669"/>
    <property type="project" value="TreeGrafter"/>
</dbReference>
<comment type="caution">
    <text evidence="3">The sequence shown here is derived from an EMBL/GenBank/DDBJ whole genome shotgun (WGS) entry which is preliminary data.</text>
</comment>
<dbReference type="GO" id="GO:1900028">
    <property type="term" value="P:negative regulation of ruffle assembly"/>
    <property type="evidence" value="ECO:0007669"/>
    <property type="project" value="TreeGrafter"/>
</dbReference>
<sequence length="184" mass="21449">MSLKERNNSTKILWTNCTDDLMFEEDLVLQLSTRTERTDFGESNKAVTDASEFRDRLEPGQMNNCNEGPLSSHSISTSPSSLQHHFASLKQQMAHQKAEYEAKISSLEQENNVLQLEIKNLHSKLGWQRKWYRLVEIKMHNAERAYEDAERRNEALQKEMEEFFNTFGELSNEMNILEQTAQGF</sequence>
<gene>
    <name evidence="3" type="ORF">JRQ81_002595</name>
</gene>
<evidence type="ECO:0000313" key="4">
    <source>
        <dbReference type="Proteomes" id="UP001142489"/>
    </source>
</evidence>